<feature type="non-terminal residue" evidence="1">
    <location>
        <position position="1"/>
    </location>
</feature>
<sequence length="22" mass="2592">VPEVPIDIKKIVSQVTEERKKR</sequence>
<evidence type="ECO:0000313" key="1">
    <source>
        <dbReference type="EMBL" id="KKN33367.1"/>
    </source>
</evidence>
<protein>
    <submittedName>
        <fullName evidence="1">Uncharacterized protein</fullName>
    </submittedName>
</protein>
<comment type="caution">
    <text evidence="1">The sequence shown here is derived from an EMBL/GenBank/DDBJ whole genome shotgun (WGS) entry which is preliminary data.</text>
</comment>
<proteinExistence type="predicted"/>
<name>A0A0F9Q8H5_9ZZZZ</name>
<accession>A0A0F9Q8H5</accession>
<gene>
    <name evidence="1" type="ORF">LCGC14_0804570</name>
</gene>
<organism evidence="1">
    <name type="scientific">marine sediment metagenome</name>
    <dbReference type="NCBI Taxonomy" id="412755"/>
    <lineage>
        <taxon>unclassified sequences</taxon>
        <taxon>metagenomes</taxon>
        <taxon>ecological metagenomes</taxon>
    </lineage>
</organism>
<dbReference type="EMBL" id="LAZR01002185">
    <property type="protein sequence ID" value="KKN33367.1"/>
    <property type="molecule type" value="Genomic_DNA"/>
</dbReference>
<reference evidence="1" key="1">
    <citation type="journal article" date="2015" name="Nature">
        <title>Complex archaea that bridge the gap between prokaryotes and eukaryotes.</title>
        <authorList>
            <person name="Spang A."/>
            <person name="Saw J.H."/>
            <person name="Jorgensen S.L."/>
            <person name="Zaremba-Niedzwiedzka K."/>
            <person name="Martijn J."/>
            <person name="Lind A.E."/>
            <person name="van Eijk R."/>
            <person name="Schleper C."/>
            <person name="Guy L."/>
            <person name="Ettema T.J."/>
        </authorList>
    </citation>
    <scope>NUCLEOTIDE SEQUENCE</scope>
</reference>
<dbReference type="AlphaFoldDB" id="A0A0F9Q8H5"/>